<organism evidence="3 4">
    <name type="scientific">Mucilaginibacter straminoryzae</name>
    <dbReference type="NCBI Taxonomy" id="2932774"/>
    <lineage>
        <taxon>Bacteria</taxon>
        <taxon>Pseudomonadati</taxon>
        <taxon>Bacteroidota</taxon>
        <taxon>Sphingobacteriia</taxon>
        <taxon>Sphingobacteriales</taxon>
        <taxon>Sphingobacteriaceae</taxon>
        <taxon>Mucilaginibacter</taxon>
    </lineage>
</organism>
<reference evidence="3" key="1">
    <citation type="submission" date="2022-04" db="EMBL/GenBank/DDBJ databases">
        <title>Mucilaginibacter sp. RS28 isolated from freshwater.</title>
        <authorList>
            <person name="Ko S.-R."/>
        </authorList>
    </citation>
    <scope>NUCLEOTIDE SEQUENCE</scope>
    <source>
        <strain evidence="3">RS28</strain>
    </source>
</reference>
<evidence type="ECO:0000313" key="4">
    <source>
        <dbReference type="Proteomes" id="UP001139450"/>
    </source>
</evidence>
<dbReference type="GO" id="GO:0016787">
    <property type="term" value="F:hydrolase activity"/>
    <property type="evidence" value="ECO:0007669"/>
    <property type="project" value="InterPro"/>
</dbReference>
<comment type="caution">
    <text evidence="3">The sequence shown here is derived from an EMBL/GenBank/DDBJ whole genome shotgun (WGS) entry which is preliminary data.</text>
</comment>
<keyword evidence="4" id="KW-1185">Reference proteome</keyword>
<dbReference type="AlphaFoldDB" id="A0A9X1WZ29"/>
<keyword evidence="1" id="KW-0732">Signal</keyword>
<feature type="signal peptide" evidence="1">
    <location>
        <begin position="1"/>
        <end position="19"/>
    </location>
</feature>
<evidence type="ECO:0000259" key="2">
    <source>
        <dbReference type="Pfam" id="PF06439"/>
    </source>
</evidence>
<accession>A0A9X1WZ29</accession>
<evidence type="ECO:0000313" key="3">
    <source>
        <dbReference type="EMBL" id="MCJ8208287.1"/>
    </source>
</evidence>
<dbReference type="Proteomes" id="UP001139450">
    <property type="component" value="Unassembled WGS sequence"/>
</dbReference>
<dbReference type="EMBL" id="JALJEJ010000001">
    <property type="protein sequence ID" value="MCJ8208287.1"/>
    <property type="molecule type" value="Genomic_DNA"/>
</dbReference>
<gene>
    <name evidence="3" type="ORF">MUY27_01115</name>
</gene>
<feature type="chain" id="PRO_5040894699" evidence="1">
    <location>
        <begin position="20"/>
        <end position="232"/>
    </location>
</feature>
<evidence type="ECO:0000256" key="1">
    <source>
        <dbReference type="SAM" id="SignalP"/>
    </source>
</evidence>
<name>A0A9X1WZ29_9SPHI</name>
<protein>
    <submittedName>
        <fullName evidence="3">DUF1080 domain-containing protein</fullName>
    </submittedName>
</protein>
<dbReference type="Gene3D" id="2.60.120.560">
    <property type="entry name" value="Exo-inulinase, domain 1"/>
    <property type="match status" value="1"/>
</dbReference>
<dbReference type="InterPro" id="IPR010496">
    <property type="entry name" value="AL/BT2_dom"/>
</dbReference>
<dbReference type="Pfam" id="PF06439">
    <property type="entry name" value="3keto-disac_hyd"/>
    <property type="match status" value="1"/>
</dbReference>
<sequence length="232" mass="25613">MKNILTLLVASAIAVGASAQNKLTAKEKRAGWQLLFDGTSTKGWHTYLKPEATEAWKVVDGSLTLDPKASGQGDLVTDNEYENYDLSVEWKISETGNSGIIFGVHEDPSFGQTYLTGIEMQVLDNKGADDNKKASHLAGSLYDMKAPAKDVAKPAGEWNLARILKKDGQLTFWLNGTEIINVKMGSPEWQELLNNSKFKTWKGFAAYPKGKIALQDHGHEVSFRNIKIRTNV</sequence>
<proteinExistence type="predicted"/>
<feature type="domain" description="3-keto-alpha-glucoside-1,2-lyase/3-keto-2-hydroxy-glucal hydratase" evidence="2">
    <location>
        <begin position="31"/>
        <end position="229"/>
    </location>
</feature>
<dbReference type="RefSeq" id="WP_245128120.1">
    <property type="nucleotide sequence ID" value="NZ_JALJEJ010000001.1"/>
</dbReference>